<keyword evidence="2" id="KW-1185">Reference proteome</keyword>
<proteinExistence type="predicted"/>
<sequence length="202" mass="23765">MKATTYHTNFNDRDDNIEGSPYLFSQWNKKAKIWFGEKTFVIDAVNYNIKDERFEVKFDDDSIFVLSPESNKLKQIAIDLLVFKPFHSNELDTDDFYQVLLEDENKFALLSKYKLKITSGSMDPLTKQYLTPKQYSSEKEFYLRTVADEKMEPIKLKKSGVLKLIQSSYTSQVKTFAKKEKLKYNEISDVKKILSYYFSIKS</sequence>
<evidence type="ECO:0000313" key="2">
    <source>
        <dbReference type="Proteomes" id="UP000032578"/>
    </source>
</evidence>
<dbReference type="RefSeq" id="WP_044631116.1">
    <property type="nucleotide sequence ID" value="NZ_JTDW01000001.1"/>
</dbReference>
<dbReference type="STRING" id="1435349.PW52_01340"/>
<dbReference type="OrthoDB" id="1438319at2"/>
<accession>A0A0D7WEJ9</accession>
<evidence type="ECO:0000313" key="1">
    <source>
        <dbReference type="EMBL" id="KJD37128.1"/>
    </source>
</evidence>
<dbReference type="EMBL" id="JTDW01000001">
    <property type="protein sequence ID" value="KJD37128.1"/>
    <property type="molecule type" value="Genomic_DNA"/>
</dbReference>
<organism evidence="1 2">
    <name type="scientific">Neotamlana sedimentorum</name>
    <dbReference type="NCBI Taxonomy" id="1435349"/>
    <lineage>
        <taxon>Bacteria</taxon>
        <taxon>Pseudomonadati</taxon>
        <taxon>Bacteroidota</taxon>
        <taxon>Flavobacteriia</taxon>
        <taxon>Flavobacteriales</taxon>
        <taxon>Flavobacteriaceae</taxon>
        <taxon>Neotamlana</taxon>
    </lineage>
</organism>
<dbReference type="Proteomes" id="UP000032578">
    <property type="component" value="Unassembled WGS sequence"/>
</dbReference>
<gene>
    <name evidence="1" type="ORF">PW52_01340</name>
</gene>
<reference evidence="1 2" key="1">
    <citation type="submission" date="2014-11" db="EMBL/GenBank/DDBJ databases">
        <title>Tamlana sedimentorum sp. nov., isolated from shallow sand sediments of the Sea of Japan.</title>
        <authorList>
            <person name="Romanenko L.A."/>
        </authorList>
    </citation>
    <scope>NUCLEOTIDE SEQUENCE [LARGE SCALE GENOMIC DNA]</scope>
    <source>
        <strain evidence="1 2">JCM 19808</strain>
    </source>
</reference>
<dbReference type="PATRIC" id="fig|1435349.4.peg.272"/>
<dbReference type="AlphaFoldDB" id="A0A0D7WEJ9"/>
<name>A0A0D7WEJ9_9FLAO</name>
<comment type="caution">
    <text evidence="1">The sequence shown here is derived from an EMBL/GenBank/DDBJ whole genome shotgun (WGS) entry which is preliminary data.</text>
</comment>
<protein>
    <submittedName>
        <fullName evidence="1">Uncharacterized protein</fullName>
    </submittedName>
</protein>